<gene>
    <name evidence="1" type="ORF">D779_4136</name>
</gene>
<name>W9VAE0_9GAMM</name>
<proteinExistence type="predicted"/>
<dbReference type="Proteomes" id="UP000019460">
    <property type="component" value="Unassembled WGS sequence"/>
</dbReference>
<comment type="caution">
    <text evidence="1">The sequence shown here is derived from an EMBL/GenBank/DDBJ whole genome shotgun (WGS) entry which is preliminary data.</text>
</comment>
<evidence type="ECO:0000313" key="1">
    <source>
        <dbReference type="EMBL" id="EXJ16583.1"/>
    </source>
</evidence>
<protein>
    <submittedName>
        <fullName evidence="1">Uncharacterized protein</fullName>
    </submittedName>
</protein>
<keyword evidence="2" id="KW-1185">Reference proteome</keyword>
<organism evidence="1 2">
    <name type="scientific">Imhoffiella purpurea</name>
    <dbReference type="NCBI Taxonomy" id="1249627"/>
    <lineage>
        <taxon>Bacteria</taxon>
        <taxon>Pseudomonadati</taxon>
        <taxon>Pseudomonadota</taxon>
        <taxon>Gammaproteobacteria</taxon>
        <taxon>Chromatiales</taxon>
        <taxon>Chromatiaceae</taxon>
        <taxon>Imhoffiella</taxon>
    </lineage>
</organism>
<evidence type="ECO:0000313" key="2">
    <source>
        <dbReference type="Proteomes" id="UP000019460"/>
    </source>
</evidence>
<dbReference type="STRING" id="1249627.D779_4136"/>
<reference evidence="1 2" key="1">
    <citation type="submission" date="2012-11" db="EMBL/GenBank/DDBJ databases">
        <title>Genome assembly of Thiorhodococcus sp. AK35.</title>
        <authorList>
            <person name="Nupur N."/>
            <person name="Khatri I."/>
            <person name="Subramanian S."/>
            <person name="Pinnaka A."/>
        </authorList>
    </citation>
    <scope>NUCLEOTIDE SEQUENCE [LARGE SCALE GENOMIC DNA]</scope>
    <source>
        <strain evidence="1 2">AK35</strain>
    </source>
</reference>
<dbReference type="AlphaFoldDB" id="W9VAE0"/>
<accession>W9VAE0</accession>
<dbReference type="EMBL" id="AONC01000009">
    <property type="protein sequence ID" value="EXJ16583.1"/>
    <property type="molecule type" value="Genomic_DNA"/>
</dbReference>
<sequence>MVIRGFVTIRWYKELPATSIEPPADMVPWLALSEAPLR</sequence>